<name>A0ABS2DYK6_9BACT</name>
<evidence type="ECO:0000313" key="2">
    <source>
        <dbReference type="Proteomes" id="UP000766986"/>
    </source>
</evidence>
<sequence length="118" mass="13053">MKLVVLKPFRDKNDHQTIYKSGDLLTTNDLSRVNDLVKRGMCEITSVGDGDDEKADEKKPETISFQQKEYGLDEVKAALEEIGNPASKNAGVKGVSKKLEELTEEQAASLSEILNKEV</sequence>
<dbReference type="RefSeq" id="WP_021927446.1">
    <property type="nucleotide sequence ID" value="NZ_JACLYZ010000006.1"/>
</dbReference>
<proteinExistence type="predicted"/>
<comment type="caution">
    <text evidence="1">The sequence shown here is derived from an EMBL/GenBank/DDBJ whole genome shotgun (WGS) entry which is preliminary data.</text>
</comment>
<accession>A0ABS2DYK6</accession>
<evidence type="ECO:0008006" key="3">
    <source>
        <dbReference type="Google" id="ProtNLM"/>
    </source>
</evidence>
<keyword evidence="2" id="KW-1185">Reference proteome</keyword>
<gene>
    <name evidence="1" type="ORF">H7U35_04340</name>
</gene>
<dbReference type="Proteomes" id="UP000766986">
    <property type="component" value="Unassembled WGS sequence"/>
</dbReference>
<dbReference type="EMBL" id="JACLYZ010000006">
    <property type="protein sequence ID" value="MBM6734459.1"/>
    <property type="molecule type" value="Genomic_DNA"/>
</dbReference>
<protein>
    <recommendedName>
        <fullName evidence="3">Mu-like prophage FluMu N-terminal domain-containing protein</fullName>
    </recommendedName>
</protein>
<organism evidence="1 2">
    <name type="scientific">Mediterranea massiliensis</name>
    <dbReference type="NCBI Taxonomy" id="1841865"/>
    <lineage>
        <taxon>Bacteria</taxon>
        <taxon>Pseudomonadati</taxon>
        <taxon>Bacteroidota</taxon>
        <taxon>Bacteroidia</taxon>
        <taxon>Bacteroidales</taxon>
        <taxon>Bacteroidaceae</taxon>
        <taxon>Mediterranea</taxon>
    </lineage>
</organism>
<evidence type="ECO:0000313" key="1">
    <source>
        <dbReference type="EMBL" id="MBM6734459.1"/>
    </source>
</evidence>
<reference evidence="1 2" key="1">
    <citation type="journal article" date="2021" name="Sci. Rep.">
        <title>The distribution of antibiotic resistance genes in chicken gut microbiota commensals.</title>
        <authorList>
            <person name="Juricova H."/>
            <person name="Matiasovicova J."/>
            <person name="Kubasova T."/>
            <person name="Cejkova D."/>
            <person name="Rychlik I."/>
        </authorList>
    </citation>
    <scope>NUCLEOTIDE SEQUENCE [LARGE SCALE GENOMIC DNA]</scope>
    <source>
        <strain evidence="1 2">An772</strain>
    </source>
</reference>